<dbReference type="HOGENOM" id="CLU_1066423_0_0_1"/>
<feature type="transmembrane region" description="Helical" evidence="1">
    <location>
        <begin position="108"/>
        <end position="132"/>
    </location>
</feature>
<dbReference type="PeptideAtlas" id="Q9XTZ4"/>
<evidence type="ECO:0000313" key="4">
    <source>
        <dbReference type="WormBase" id="C18D11.1"/>
    </source>
</evidence>
<feature type="transmembrane region" description="Helical" evidence="1">
    <location>
        <begin position="172"/>
        <end position="194"/>
    </location>
</feature>
<dbReference type="UCSC" id="C18D11.1">
    <property type="organism name" value="c. elegans"/>
</dbReference>
<dbReference type="PaxDb" id="6239-C18D11.1"/>
<dbReference type="WormBase" id="C18D11.1">
    <property type="protein sequence ID" value="CE18512"/>
    <property type="gene ID" value="WBGene00007679"/>
</dbReference>
<evidence type="ECO:0000256" key="1">
    <source>
        <dbReference type="SAM" id="Phobius"/>
    </source>
</evidence>
<keyword evidence="1" id="KW-0472">Membrane</keyword>
<feature type="transmembrane region" description="Helical" evidence="1">
    <location>
        <begin position="144"/>
        <end position="166"/>
    </location>
</feature>
<evidence type="ECO:0000313" key="3">
    <source>
        <dbReference type="Proteomes" id="UP000001940"/>
    </source>
</evidence>
<dbReference type="EMBL" id="BX284603">
    <property type="protein sequence ID" value="CAB07320.1"/>
    <property type="molecule type" value="Genomic_DNA"/>
</dbReference>
<reference evidence="2 3" key="1">
    <citation type="journal article" date="1998" name="Science">
        <title>Genome sequence of the nematode C. elegans: a platform for investigating biology.</title>
        <authorList>
            <consortium name="The C. elegans sequencing consortium"/>
            <person name="Sulson J.E."/>
            <person name="Waterston R."/>
        </authorList>
    </citation>
    <scope>NUCLEOTIDE SEQUENCE [LARGE SCALE GENOMIC DNA]</scope>
    <source>
        <strain evidence="2 3">Bristol N2</strain>
    </source>
</reference>
<dbReference type="PANTHER" id="PTHR36694:SF5">
    <property type="entry name" value="PROTEIN CBG13296"/>
    <property type="match status" value="1"/>
</dbReference>
<dbReference type="Bgee" id="WBGene00007679">
    <property type="expression patterns" value="Expressed in larva and 4 other cell types or tissues"/>
</dbReference>
<keyword evidence="5" id="KW-1267">Proteomics identification</keyword>
<dbReference type="CTD" id="176611"/>
<organism evidence="2 3">
    <name type="scientific">Caenorhabditis elegans</name>
    <dbReference type="NCBI Taxonomy" id="6239"/>
    <lineage>
        <taxon>Eukaryota</taxon>
        <taxon>Metazoa</taxon>
        <taxon>Ecdysozoa</taxon>
        <taxon>Nematoda</taxon>
        <taxon>Chromadorea</taxon>
        <taxon>Rhabditida</taxon>
        <taxon>Rhabditina</taxon>
        <taxon>Rhabditomorpha</taxon>
        <taxon>Rhabditoidea</taxon>
        <taxon>Rhabditidae</taxon>
        <taxon>Peloderinae</taxon>
        <taxon>Caenorhabditis</taxon>
    </lineage>
</organism>
<dbReference type="AGR" id="WB:WBGene00007679"/>
<dbReference type="PANTHER" id="PTHR36694">
    <property type="entry name" value="PASIFLORA 1, ISOFORM A-RELATED"/>
    <property type="match status" value="1"/>
</dbReference>
<keyword evidence="1" id="KW-1133">Transmembrane helix</keyword>
<gene>
    <name evidence="2 4" type="ORF">C18D11.1</name>
    <name evidence="2" type="ORF">CELE_C18D11.1</name>
</gene>
<protein>
    <submittedName>
        <fullName evidence="2">Uncharacterized protein</fullName>
    </submittedName>
</protein>
<dbReference type="InParanoid" id="Q9XTZ4"/>
<dbReference type="OrthoDB" id="5916023at2759"/>
<name>Q9XTZ4_CAEEL</name>
<keyword evidence="1" id="KW-0812">Transmembrane</keyword>
<dbReference type="Proteomes" id="UP000001940">
    <property type="component" value="Chromosome III"/>
</dbReference>
<proteinExistence type="evidence at protein level"/>
<keyword evidence="3" id="KW-1185">Reference proteome</keyword>
<dbReference type="KEGG" id="cel:CELE_C18D11.1"/>
<evidence type="ECO:0007829" key="5">
    <source>
        <dbReference type="PeptideAtlas" id="Q9XTZ4"/>
    </source>
</evidence>
<dbReference type="FunCoup" id="Q9XTZ4">
    <property type="interactions" value="1"/>
</dbReference>
<accession>Q9XTZ4</accession>
<dbReference type="AlphaFoldDB" id="Q9XTZ4"/>
<dbReference type="OMA" id="TYYGETH"/>
<feature type="transmembrane region" description="Helical" evidence="1">
    <location>
        <begin position="12"/>
        <end position="34"/>
    </location>
</feature>
<evidence type="ECO:0000313" key="2">
    <source>
        <dbReference type="EMBL" id="CAB07320.1"/>
    </source>
</evidence>
<sequence>MAKVEVQIRRCFCCGLSVATSAIAIYTLILYLLLSGLAAWGLSDTTQNGDASHYNSCELEAQGKINAENRKLTFTGGRTVVVVQDSTSYHCSLGLYTEELKYSASNRYVSLVIDILLYVSLVLASIVLLIGLCSYNQWLLLPWAFLMIIDIVRGFISVFFIFWYSYGNLARIATGIFFLGLQFLHISLWMIIAAKFQRIYNRKNGIPDKVYDVRGGSRAPSTYYGETHAVAPPPHRGATDYYPEQHRPQQQYGHYDQQPPYRY</sequence>
<dbReference type="PIR" id="T19387">
    <property type="entry name" value="T19387"/>
</dbReference>
<dbReference type="eggNOG" id="ENOG502SDT7">
    <property type="taxonomic scope" value="Eukaryota"/>
</dbReference>
<dbReference type="RefSeq" id="NP_001370046.1">
    <property type="nucleotide sequence ID" value="NM_001383004.2"/>
</dbReference>
<dbReference type="GeneID" id="176611"/>